<evidence type="ECO:0000256" key="2">
    <source>
        <dbReference type="ARBA" id="ARBA00023163"/>
    </source>
</evidence>
<dbReference type="InterPro" id="IPR036390">
    <property type="entry name" value="WH_DNA-bd_sf"/>
</dbReference>
<dbReference type="GO" id="GO:0045892">
    <property type="term" value="P:negative regulation of DNA-templated transcription"/>
    <property type="evidence" value="ECO:0007669"/>
    <property type="project" value="TreeGrafter"/>
</dbReference>
<keyword evidence="4" id="KW-0238">DNA-binding</keyword>
<dbReference type="SUPFAM" id="SSF46785">
    <property type="entry name" value="Winged helix' DNA-binding domain"/>
    <property type="match status" value="1"/>
</dbReference>
<dbReference type="Pfam" id="PF09339">
    <property type="entry name" value="HTH_IclR"/>
    <property type="match status" value="1"/>
</dbReference>
<sequence>MDNPEAHEPPADKDRDACTAPVSQTLSRGIRVLEVLAGSETALNVREIADELGVHRSIAYRLVQTLEQHSLVTRHADARFSPGTGLAVLARSVQSDLTAVAGPALERAANDLGMTAFIVVADGDQCVTLLSAEPRDAPGVLAQRPGTVHSALRGAPGLAMMAASPDVPPARSAEIGTVRADGYAASHDEVIPGLSSVAVPLPRPVPPHAAIAVVYVASTREVPEIAARLTRAVAEIP</sequence>
<evidence type="ECO:0000256" key="1">
    <source>
        <dbReference type="ARBA" id="ARBA00023015"/>
    </source>
</evidence>
<evidence type="ECO:0000313" key="4">
    <source>
        <dbReference type="EMBL" id="NYI66522.1"/>
    </source>
</evidence>
<proteinExistence type="predicted"/>
<dbReference type="PANTHER" id="PTHR30136:SF24">
    <property type="entry name" value="HTH-TYPE TRANSCRIPTIONAL REPRESSOR ALLR"/>
    <property type="match status" value="1"/>
</dbReference>
<dbReference type="InterPro" id="IPR029016">
    <property type="entry name" value="GAF-like_dom_sf"/>
</dbReference>
<dbReference type="EMBL" id="JACBZP010000001">
    <property type="protein sequence ID" value="NYI66522.1"/>
    <property type="molecule type" value="Genomic_DNA"/>
</dbReference>
<dbReference type="Proteomes" id="UP000539111">
    <property type="component" value="Unassembled WGS sequence"/>
</dbReference>
<protein>
    <submittedName>
        <fullName evidence="4">DNA-binding IclR family transcriptional regulator</fullName>
    </submittedName>
</protein>
<dbReference type="SUPFAM" id="SSF55781">
    <property type="entry name" value="GAF domain-like"/>
    <property type="match status" value="1"/>
</dbReference>
<dbReference type="Gene3D" id="1.10.10.10">
    <property type="entry name" value="Winged helix-like DNA-binding domain superfamily/Winged helix DNA-binding domain"/>
    <property type="match status" value="1"/>
</dbReference>
<dbReference type="GO" id="GO:0003677">
    <property type="term" value="F:DNA binding"/>
    <property type="evidence" value="ECO:0007669"/>
    <property type="project" value="UniProtKB-KW"/>
</dbReference>
<organism evidence="4 5">
    <name type="scientific">Spelaeicoccus albus</name>
    <dbReference type="NCBI Taxonomy" id="1280376"/>
    <lineage>
        <taxon>Bacteria</taxon>
        <taxon>Bacillati</taxon>
        <taxon>Actinomycetota</taxon>
        <taxon>Actinomycetes</taxon>
        <taxon>Micrococcales</taxon>
        <taxon>Brevibacteriaceae</taxon>
        <taxon>Spelaeicoccus</taxon>
    </lineage>
</organism>
<accession>A0A7Z0D1P0</accession>
<dbReference type="InterPro" id="IPR005471">
    <property type="entry name" value="Tscrpt_reg_IclR_N"/>
</dbReference>
<dbReference type="SMART" id="SM00346">
    <property type="entry name" value="HTH_ICLR"/>
    <property type="match status" value="1"/>
</dbReference>
<dbReference type="InterPro" id="IPR050707">
    <property type="entry name" value="HTH_MetabolicPath_Reg"/>
</dbReference>
<dbReference type="AlphaFoldDB" id="A0A7Z0D1P0"/>
<dbReference type="PANTHER" id="PTHR30136">
    <property type="entry name" value="HELIX-TURN-HELIX TRANSCRIPTIONAL REGULATOR, ICLR FAMILY"/>
    <property type="match status" value="1"/>
</dbReference>
<dbReference type="InterPro" id="IPR036388">
    <property type="entry name" value="WH-like_DNA-bd_sf"/>
</dbReference>
<keyword evidence="5" id="KW-1185">Reference proteome</keyword>
<dbReference type="GO" id="GO:0003700">
    <property type="term" value="F:DNA-binding transcription factor activity"/>
    <property type="evidence" value="ECO:0007669"/>
    <property type="project" value="TreeGrafter"/>
</dbReference>
<keyword evidence="2" id="KW-0804">Transcription</keyword>
<gene>
    <name evidence="4" type="ORF">BJY26_000828</name>
</gene>
<evidence type="ECO:0000259" key="3">
    <source>
        <dbReference type="PROSITE" id="PS51077"/>
    </source>
</evidence>
<dbReference type="RefSeq" id="WP_179425942.1">
    <property type="nucleotide sequence ID" value="NZ_JACBZP010000001.1"/>
</dbReference>
<keyword evidence="1" id="KW-0805">Transcription regulation</keyword>
<feature type="domain" description="HTH iclR-type" evidence="3">
    <location>
        <begin position="23"/>
        <end position="84"/>
    </location>
</feature>
<comment type="caution">
    <text evidence="4">The sequence shown here is derived from an EMBL/GenBank/DDBJ whole genome shotgun (WGS) entry which is preliminary data.</text>
</comment>
<dbReference type="PROSITE" id="PS51077">
    <property type="entry name" value="HTH_ICLR"/>
    <property type="match status" value="1"/>
</dbReference>
<dbReference type="Gene3D" id="3.30.450.40">
    <property type="match status" value="2"/>
</dbReference>
<evidence type="ECO:0000313" key="5">
    <source>
        <dbReference type="Proteomes" id="UP000539111"/>
    </source>
</evidence>
<name>A0A7Z0D1P0_9MICO</name>
<reference evidence="4 5" key="1">
    <citation type="submission" date="2020-07" db="EMBL/GenBank/DDBJ databases">
        <title>Sequencing the genomes of 1000 actinobacteria strains.</title>
        <authorList>
            <person name="Klenk H.-P."/>
        </authorList>
    </citation>
    <scope>NUCLEOTIDE SEQUENCE [LARGE SCALE GENOMIC DNA]</scope>
    <source>
        <strain evidence="4 5">DSM 26341</strain>
    </source>
</reference>